<feature type="non-terminal residue" evidence="2">
    <location>
        <position position="1"/>
    </location>
</feature>
<dbReference type="EMBL" id="JAHRHJ020000005">
    <property type="protein sequence ID" value="KAH9315136.1"/>
    <property type="molecule type" value="Genomic_DNA"/>
</dbReference>
<accession>A0AA38G324</accession>
<evidence type="ECO:0000313" key="3">
    <source>
        <dbReference type="Proteomes" id="UP000824469"/>
    </source>
</evidence>
<sequence length="54" mass="5437">HVAFKGEATIVTRPSESAMSVGQPPKMPERVGGGDGGARDEVVITSALRGGGDT</sequence>
<organism evidence="2 3">
    <name type="scientific">Taxus chinensis</name>
    <name type="common">Chinese yew</name>
    <name type="synonym">Taxus wallichiana var. chinensis</name>
    <dbReference type="NCBI Taxonomy" id="29808"/>
    <lineage>
        <taxon>Eukaryota</taxon>
        <taxon>Viridiplantae</taxon>
        <taxon>Streptophyta</taxon>
        <taxon>Embryophyta</taxon>
        <taxon>Tracheophyta</taxon>
        <taxon>Spermatophyta</taxon>
        <taxon>Pinopsida</taxon>
        <taxon>Pinidae</taxon>
        <taxon>Conifers II</taxon>
        <taxon>Cupressales</taxon>
        <taxon>Taxaceae</taxon>
        <taxon>Taxus</taxon>
    </lineage>
</organism>
<dbReference type="Proteomes" id="UP000824469">
    <property type="component" value="Unassembled WGS sequence"/>
</dbReference>
<dbReference type="AlphaFoldDB" id="A0AA38G324"/>
<proteinExistence type="predicted"/>
<feature type="non-terminal residue" evidence="2">
    <location>
        <position position="54"/>
    </location>
</feature>
<comment type="caution">
    <text evidence="2">The sequence shown here is derived from an EMBL/GenBank/DDBJ whole genome shotgun (WGS) entry which is preliminary data.</text>
</comment>
<feature type="region of interest" description="Disordered" evidence="1">
    <location>
        <begin position="1"/>
        <end position="39"/>
    </location>
</feature>
<gene>
    <name evidence="2" type="ORF">KI387_023763</name>
</gene>
<evidence type="ECO:0000313" key="2">
    <source>
        <dbReference type="EMBL" id="KAH9315136.1"/>
    </source>
</evidence>
<protein>
    <submittedName>
        <fullName evidence="2">Uncharacterized protein</fullName>
    </submittedName>
</protein>
<evidence type="ECO:0000256" key="1">
    <source>
        <dbReference type="SAM" id="MobiDB-lite"/>
    </source>
</evidence>
<keyword evidence="3" id="KW-1185">Reference proteome</keyword>
<name>A0AA38G324_TAXCH</name>
<reference evidence="2 3" key="1">
    <citation type="journal article" date="2021" name="Nat. Plants">
        <title>The Taxus genome provides insights into paclitaxel biosynthesis.</title>
        <authorList>
            <person name="Xiong X."/>
            <person name="Gou J."/>
            <person name="Liao Q."/>
            <person name="Li Y."/>
            <person name="Zhou Q."/>
            <person name="Bi G."/>
            <person name="Li C."/>
            <person name="Du R."/>
            <person name="Wang X."/>
            <person name="Sun T."/>
            <person name="Guo L."/>
            <person name="Liang H."/>
            <person name="Lu P."/>
            <person name="Wu Y."/>
            <person name="Zhang Z."/>
            <person name="Ro D.K."/>
            <person name="Shang Y."/>
            <person name="Huang S."/>
            <person name="Yan J."/>
        </authorList>
    </citation>
    <scope>NUCLEOTIDE SEQUENCE [LARGE SCALE GENOMIC DNA]</scope>
    <source>
        <strain evidence="2">Ta-2019</strain>
    </source>
</reference>